<evidence type="ECO:0000313" key="3">
    <source>
        <dbReference type="EMBL" id="WND03340.1"/>
    </source>
</evidence>
<dbReference type="InterPro" id="IPR003329">
    <property type="entry name" value="Cytidylyl_trans"/>
</dbReference>
<dbReference type="PROSITE" id="PS00373">
    <property type="entry name" value="GART"/>
    <property type="match status" value="1"/>
</dbReference>
<dbReference type="Gene3D" id="3.40.50.12230">
    <property type="match status" value="1"/>
</dbReference>
<dbReference type="Pfam" id="PF02348">
    <property type="entry name" value="CTP_transf_3"/>
    <property type="match status" value="1"/>
</dbReference>
<dbReference type="KEGG" id="tmk:QGN29_03015"/>
<dbReference type="InterPro" id="IPR001555">
    <property type="entry name" value="GART_AS"/>
</dbReference>
<evidence type="ECO:0000313" key="4">
    <source>
        <dbReference type="Proteomes" id="UP001268683"/>
    </source>
</evidence>
<dbReference type="Proteomes" id="UP001268683">
    <property type="component" value="Chromosome"/>
</dbReference>
<accession>A0AA52EIC6</accession>
<dbReference type="InterPro" id="IPR036477">
    <property type="entry name" value="Formyl_transf_N_sf"/>
</dbReference>
<dbReference type="Pfam" id="PF18216">
    <property type="entry name" value="N_formyltrans_C"/>
    <property type="match status" value="1"/>
</dbReference>
<name>A0AA52EIC6_9PROT</name>
<evidence type="ECO:0000259" key="2">
    <source>
        <dbReference type="Pfam" id="PF18216"/>
    </source>
</evidence>
<gene>
    <name evidence="3" type="ORF">QGN29_03015</name>
</gene>
<feature type="domain" description="N-formyltransferase dimerization C-terminal" evidence="2">
    <location>
        <begin position="437"/>
        <end position="481"/>
    </location>
</feature>
<reference evidence="3" key="1">
    <citation type="submission" date="2023-04" db="EMBL/GenBank/DDBJ databases">
        <title>Complete genome sequence of Temperatibacter marinus.</title>
        <authorList>
            <person name="Rong J.-C."/>
            <person name="Yi M.-L."/>
            <person name="Zhao Q."/>
        </authorList>
    </citation>
    <scope>NUCLEOTIDE SEQUENCE</scope>
    <source>
        <strain evidence="3">NBRC 110045</strain>
    </source>
</reference>
<organism evidence="3 4">
    <name type="scientific">Temperatibacter marinus</name>
    <dbReference type="NCBI Taxonomy" id="1456591"/>
    <lineage>
        <taxon>Bacteria</taxon>
        <taxon>Pseudomonadati</taxon>
        <taxon>Pseudomonadota</taxon>
        <taxon>Alphaproteobacteria</taxon>
        <taxon>Kordiimonadales</taxon>
        <taxon>Temperatibacteraceae</taxon>
        <taxon>Temperatibacter</taxon>
    </lineage>
</organism>
<dbReference type="PANTHER" id="PTHR42866">
    <property type="entry name" value="3-DEOXY-MANNO-OCTULOSONATE CYTIDYLYLTRANSFERASE"/>
    <property type="match status" value="1"/>
</dbReference>
<protein>
    <submittedName>
        <fullName evidence="3">Formyltransferase family protein</fullName>
    </submittedName>
</protein>
<evidence type="ECO:0000259" key="1">
    <source>
        <dbReference type="Pfam" id="PF00551"/>
    </source>
</evidence>
<feature type="domain" description="Formyl transferase N-terminal" evidence="1">
    <location>
        <begin position="314"/>
        <end position="396"/>
    </location>
</feature>
<dbReference type="InterPro" id="IPR029044">
    <property type="entry name" value="Nucleotide-diphossugar_trans"/>
</dbReference>
<dbReference type="SUPFAM" id="SSF53328">
    <property type="entry name" value="Formyltransferase"/>
    <property type="match status" value="1"/>
</dbReference>
<keyword evidence="4" id="KW-1185">Reference proteome</keyword>
<dbReference type="SUPFAM" id="SSF53448">
    <property type="entry name" value="Nucleotide-diphospho-sugar transferases"/>
    <property type="match status" value="1"/>
</dbReference>
<proteinExistence type="predicted"/>
<dbReference type="Pfam" id="PF00551">
    <property type="entry name" value="Formyl_trans_N"/>
    <property type="match status" value="1"/>
</dbReference>
<dbReference type="CDD" id="cd08369">
    <property type="entry name" value="FMT_core"/>
    <property type="match status" value="1"/>
</dbReference>
<dbReference type="GO" id="GO:0005829">
    <property type="term" value="C:cytosol"/>
    <property type="evidence" value="ECO:0007669"/>
    <property type="project" value="TreeGrafter"/>
</dbReference>
<sequence length="486" mass="54557">MTNGKTILIIQCRVRSTRLPGKALMPFLGNMTMLDFLLTRLSKLANVQEVVLTTGKDPANDPIEKISNNHTIQCFRGDEEDVLSRFLKAAIATDAETIVRVCADNPLTDPRLIDELITFYHSRNDIDHLATFDQPSLPYGVGCAIFSLEALKLTDKSCGLNDPSREHIEPFMLQSMAIKTFHYIAKTQCHFPALRVTVDEKRDFDFVQPLADALVRRFGLDFITEELVNLVSAPKIALFANGTLGLKGAQFLKSIQANIAVLVLHPKSTATDREEIIETLNLSPSSVIDYSEIKEKGIEFFEDNGCDIALSLWSSYIFKSDLIKKFPLGVYNLHNSLLPALGGSGANIWTFLLNLKESGASLHRVTAQIDQGPIIDQRAFPVLKDDTGGSLYDKQQAMMLALLKENWKDLCIGNYSYKISTEEVSYFKKSERDEQKCIDLAQNLSVNEILNIIRGYQFNDTDSAYFVDENGQKWNVRLAITPREEK</sequence>
<dbReference type="InterPro" id="IPR002376">
    <property type="entry name" value="Formyl_transf_N"/>
</dbReference>
<dbReference type="EMBL" id="CP123872">
    <property type="protein sequence ID" value="WND03340.1"/>
    <property type="molecule type" value="Genomic_DNA"/>
</dbReference>
<dbReference type="InterPro" id="IPR040660">
    <property type="entry name" value="N_formyltrans_C"/>
</dbReference>
<dbReference type="AlphaFoldDB" id="A0AA52EIC6"/>
<dbReference type="PANTHER" id="PTHR42866:SF1">
    <property type="entry name" value="SPORE COAT POLYSACCHARIDE BIOSYNTHESIS PROTEIN SPSF"/>
    <property type="match status" value="1"/>
</dbReference>
<dbReference type="Gene3D" id="3.90.550.10">
    <property type="entry name" value="Spore Coat Polysaccharide Biosynthesis Protein SpsA, Chain A"/>
    <property type="match status" value="1"/>
</dbReference>